<evidence type="ECO:0000256" key="1">
    <source>
        <dbReference type="SAM" id="Phobius"/>
    </source>
</evidence>
<dbReference type="RefSeq" id="WP_382168077.1">
    <property type="nucleotide sequence ID" value="NZ_JBHTBR010000005.1"/>
</dbReference>
<name>A0ABW2IN04_9PROT</name>
<feature type="transmembrane region" description="Helical" evidence="1">
    <location>
        <begin position="99"/>
        <end position="119"/>
    </location>
</feature>
<gene>
    <name evidence="3" type="ORF">ACFQS8_13065</name>
</gene>
<feature type="domain" description="Inner membrane component" evidence="2">
    <location>
        <begin position="4"/>
        <end position="54"/>
    </location>
</feature>
<dbReference type="Pfam" id="PF03733">
    <property type="entry name" value="YccF"/>
    <property type="match status" value="2"/>
</dbReference>
<evidence type="ECO:0000259" key="2">
    <source>
        <dbReference type="Pfam" id="PF03733"/>
    </source>
</evidence>
<evidence type="ECO:0000313" key="4">
    <source>
        <dbReference type="Proteomes" id="UP001596492"/>
    </source>
</evidence>
<dbReference type="InterPro" id="IPR005185">
    <property type="entry name" value="YccF"/>
</dbReference>
<keyword evidence="1" id="KW-0472">Membrane</keyword>
<keyword evidence="1" id="KW-0812">Transmembrane</keyword>
<dbReference type="Proteomes" id="UP001596492">
    <property type="component" value="Unassembled WGS sequence"/>
</dbReference>
<evidence type="ECO:0000313" key="3">
    <source>
        <dbReference type="EMBL" id="MFC7292555.1"/>
    </source>
</evidence>
<protein>
    <submittedName>
        <fullName evidence="3">YccF domain-containing protein</fullName>
    </submittedName>
</protein>
<feature type="transmembrane region" description="Helical" evidence="1">
    <location>
        <begin position="71"/>
        <end position="93"/>
    </location>
</feature>
<accession>A0ABW2IN04</accession>
<dbReference type="EMBL" id="JBHTBR010000005">
    <property type="protein sequence ID" value="MFC7292555.1"/>
    <property type="molecule type" value="Genomic_DNA"/>
</dbReference>
<feature type="domain" description="Inner membrane component" evidence="2">
    <location>
        <begin position="85"/>
        <end position="128"/>
    </location>
</feature>
<feature type="transmembrane region" description="Helical" evidence="1">
    <location>
        <begin position="7"/>
        <end position="25"/>
    </location>
</feature>
<proteinExistence type="predicted"/>
<keyword evidence="1" id="KW-1133">Transmembrane helix</keyword>
<dbReference type="PANTHER" id="PTHR42903:SF1">
    <property type="entry name" value="INNER MEMBRANE PROTEIN YCCF"/>
    <property type="match status" value="1"/>
</dbReference>
<reference evidence="4" key="1">
    <citation type="journal article" date="2019" name="Int. J. Syst. Evol. Microbiol.">
        <title>The Global Catalogue of Microorganisms (GCM) 10K type strain sequencing project: providing services to taxonomists for standard genome sequencing and annotation.</title>
        <authorList>
            <consortium name="The Broad Institute Genomics Platform"/>
            <consortium name="The Broad Institute Genome Sequencing Center for Infectious Disease"/>
            <person name="Wu L."/>
            <person name="Ma J."/>
        </authorList>
    </citation>
    <scope>NUCLEOTIDE SEQUENCE [LARGE SCALE GENOMIC DNA]</scope>
    <source>
        <strain evidence="4">CCUG 51308</strain>
    </source>
</reference>
<feature type="transmembrane region" description="Helical" evidence="1">
    <location>
        <begin position="31"/>
        <end position="50"/>
    </location>
</feature>
<dbReference type="PANTHER" id="PTHR42903">
    <property type="entry name" value="INNER MEMBRANE PROTEIN YCCF"/>
    <property type="match status" value="1"/>
</dbReference>
<keyword evidence="4" id="KW-1185">Reference proteome</keyword>
<comment type="caution">
    <text evidence="3">The sequence shown here is derived from an EMBL/GenBank/DDBJ whole genome shotgun (WGS) entry which is preliminary data.</text>
</comment>
<dbReference type="InterPro" id="IPR052937">
    <property type="entry name" value="Inner_membrane_protein"/>
</dbReference>
<organism evidence="3 4">
    <name type="scientific">Hirschia litorea</name>
    <dbReference type="NCBI Taxonomy" id="1199156"/>
    <lineage>
        <taxon>Bacteria</taxon>
        <taxon>Pseudomonadati</taxon>
        <taxon>Pseudomonadota</taxon>
        <taxon>Alphaproteobacteria</taxon>
        <taxon>Hyphomonadales</taxon>
        <taxon>Hyphomonadaceae</taxon>
        <taxon>Hirschia</taxon>
    </lineage>
</organism>
<sequence length="149" mass="16392">MALLGNIFWYFPFFGFVSAAIVWLIGMLLVVTVVAAPLGTGLVELGRFLFWPFGSRMVQAKHVGGVIAQNGLWRVWGWLVLLLWLPIGIVLALVMIVKGVLMCVTIVGIPAGLAILKSVPTALNPVGKRRVSKIEAEEIERARFHQNRS</sequence>